<dbReference type="PANTHER" id="PTHR30576">
    <property type="entry name" value="COLANIC BIOSYNTHESIS UDP-GLUCOSE LIPID CARRIER TRANSFERASE"/>
    <property type="match status" value="1"/>
</dbReference>
<dbReference type="EMBL" id="CP120988">
    <property type="protein sequence ID" value="WLQ57958.1"/>
    <property type="molecule type" value="Genomic_DNA"/>
</dbReference>
<dbReference type="PANTHER" id="PTHR30576:SF10">
    <property type="entry name" value="SLL5057 PROTEIN"/>
    <property type="match status" value="1"/>
</dbReference>
<keyword evidence="5" id="KW-1185">Reference proteome</keyword>
<dbReference type="Pfam" id="PF02397">
    <property type="entry name" value="Bac_transf"/>
    <property type="match status" value="1"/>
</dbReference>
<proteinExistence type="inferred from homology"/>
<feature type="region of interest" description="Disordered" evidence="2">
    <location>
        <begin position="1"/>
        <end position="31"/>
    </location>
</feature>
<protein>
    <submittedName>
        <fullName evidence="4">Sugar transferase</fullName>
    </submittedName>
</protein>
<dbReference type="Proteomes" id="UP001235744">
    <property type="component" value="Chromosome"/>
</dbReference>
<name>A0ABY9IVA5_9ACTN</name>
<gene>
    <name evidence="4" type="ORF">P8A19_22125</name>
</gene>
<dbReference type="InterPro" id="IPR003362">
    <property type="entry name" value="Bact_transf"/>
</dbReference>
<keyword evidence="4" id="KW-0808">Transferase</keyword>
<reference evidence="4 5" key="1">
    <citation type="submission" date="2023-03" db="EMBL/GenBank/DDBJ databases">
        <title>Isolation and description of six Streptomyces strains from soil environments, able to metabolize different microbial glucans.</title>
        <authorList>
            <person name="Widen T."/>
            <person name="Larsbrink J."/>
        </authorList>
    </citation>
    <scope>NUCLEOTIDE SEQUENCE [LARGE SCALE GENOMIC DNA]</scope>
    <source>
        <strain evidence="4 5">Alt2</strain>
    </source>
</reference>
<comment type="similarity">
    <text evidence="1">Belongs to the bacterial sugar transferase family.</text>
</comment>
<evidence type="ECO:0000313" key="4">
    <source>
        <dbReference type="EMBL" id="WLQ57958.1"/>
    </source>
</evidence>
<feature type="compositionally biased region" description="Basic and acidic residues" evidence="2">
    <location>
        <begin position="214"/>
        <end position="232"/>
    </location>
</feature>
<feature type="region of interest" description="Disordered" evidence="2">
    <location>
        <begin position="211"/>
        <end position="232"/>
    </location>
</feature>
<evidence type="ECO:0000259" key="3">
    <source>
        <dbReference type="Pfam" id="PF02397"/>
    </source>
</evidence>
<organism evidence="4 5">
    <name type="scientific">Streptomyces poriferorum</name>
    <dbReference type="NCBI Taxonomy" id="2798799"/>
    <lineage>
        <taxon>Bacteria</taxon>
        <taxon>Bacillati</taxon>
        <taxon>Actinomycetota</taxon>
        <taxon>Actinomycetes</taxon>
        <taxon>Kitasatosporales</taxon>
        <taxon>Streptomycetaceae</taxon>
        <taxon>Streptomyces</taxon>
    </lineage>
</organism>
<sequence length="232" mass="25417">MQTQWQGQRHGPRRRPGPARRTWQPPRPPRLPAVRRALRALTPARPPRPTAKRALDLALGSALLVLAAPLLAAAALALAAQRGSGGVLTRSTRLGAGGRPFVLRSLRTRRLRLHVISRLPHVVRGELSLVGPAPLTPGDVRDRPAGARDWRRELKPGLTGLAQIRHRSAMPWDEPDLLDQHYAEHHRPGLDLAILAEAVGAPLYRAARSLAGRGKADLSDTDHRRPGYRTAE</sequence>
<feature type="domain" description="Bacterial sugar transferase" evidence="3">
    <location>
        <begin position="109"/>
        <end position="200"/>
    </location>
</feature>
<dbReference type="RefSeq" id="WP_306070693.1">
    <property type="nucleotide sequence ID" value="NZ_CP120988.1"/>
</dbReference>
<evidence type="ECO:0000313" key="5">
    <source>
        <dbReference type="Proteomes" id="UP001235744"/>
    </source>
</evidence>
<evidence type="ECO:0000256" key="1">
    <source>
        <dbReference type="ARBA" id="ARBA00006464"/>
    </source>
</evidence>
<evidence type="ECO:0000256" key="2">
    <source>
        <dbReference type="SAM" id="MobiDB-lite"/>
    </source>
</evidence>
<accession>A0ABY9IVA5</accession>
<dbReference type="GO" id="GO:0016740">
    <property type="term" value="F:transferase activity"/>
    <property type="evidence" value="ECO:0007669"/>
    <property type="project" value="UniProtKB-KW"/>
</dbReference>